<name>B4GZU6_DROPE</name>
<dbReference type="HOGENOM" id="CLU_100740_0_0_1"/>
<dbReference type="EMBL" id="CH479199">
    <property type="protein sequence ID" value="EDW29523.1"/>
    <property type="molecule type" value="Genomic_DNA"/>
</dbReference>
<sequence>MNPSDVHPLLPDVERYCINLETISFGVDNSNCDAIKSFVESSPKLRSVELVLEGGSMADISLVFPMFEGVPKVKHLRLYNFAGHSVIKNCIRGFVDLEELTVGDRSQYKSGPIWHLFIFDLLCKLRSLRCLTVENWVVALKVELPIQCLMPEELALVNCQLKYFK</sequence>
<gene>
    <name evidence="1" type="primary">Dper\GL22864</name>
    <name evidence="1" type="ORF">Dper_GL22864</name>
</gene>
<organism evidence="2">
    <name type="scientific">Drosophila persimilis</name>
    <name type="common">Fruit fly</name>
    <dbReference type="NCBI Taxonomy" id="7234"/>
    <lineage>
        <taxon>Eukaryota</taxon>
        <taxon>Metazoa</taxon>
        <taxon>Ecdysozoa</taxon>
        <taxon>Arthropoda</taxon>
        <taxon>Hexapoda</taxon>
        <taxon>Insecta</taxon>
        <taxon>Pterygota</taxon>
        <taxon>Neoptera</taxon>
        <taxon>Endopterygota</taxon>
        <taxon>Diptera</taxon>
        <taxon>Brachycera</taxon>
        <taxon>Muscomorpha</taxon>
        <taxon>Ephydroidea</taxon>
        <taxon>Drosophilidae</taxon>
        <taxon>Drosophila</taxon>
        <taxon>Sophophora</taxon>
    </lineage>
</organism>
<dbReference type="AlphaFoldDB" id="B4GZU6"/>
<protein>
    <submittedName>
        <fullName evidence="1">GL22864</fullName>
    </submittedName>
</protein>
<evidence type="ECO:0000313" key="2">
    <source>
        <dbReference type="Proteomes" id="UP000008744"/>
    </source>
</evidence>
<proteinExistence type="predicted"/>
<dbReference type="OMA" id="LTVENWV"/>
<dbReference type="Proteomes" id="UP000008744">
    <property type="component" value="Unassembled WGS sequence"/>
</dbReference>
<dbReference type="SUPFAM" id="SSF52047">
    <property type="entry name" value="RNI-like"/>
    <property type="match status" value="1"/>
</dbReference>
<dbReference type="InterPro" id="IPR032675">
    <property type="entry name" value="LRR_dom_sf"/>
</dbReference>
<reference evidence="1 2" key="1">
    <citation type="journal article" date="2007" name="Nature">
        <title>Evolution of genes and genomes on the Drosophila phylogeny.</title>
        <authorList>
            <consortium name="Drosophila 12 Genomes Consortium"/>
            <person name="Clark A.G."/>
            <person name="Eisen M.B."/>
            <person name="Smith D.R."/>
            <person name="Bergman C.M."/>
            <person name="Oliver B."/>
            <person name="Markow T.A."/>
            <person name="Kaufman T.C."/>
            <person name="Kellis M."/>
            <person name="Gelbart W."/>
            <person name="Iyer V.N."/>
            <person name="Pollard D.A."/>
            <person name="Sackton T.B."/>
            <person name="Larracuente A.M."/>
            <person name="Singh N.D."/>
            <person name="Abad J.P."/>
            <person name="Abt D.N."/>
            <person name="Adryan B."/>
            <person name="Aguade M."/>
            <person name="Akashi H."/>
            <person name="Anderson W.W."/>
            <person name="Aquadro C.F."/>
            <person name="Ardell D.H."/>
            <person name="Arguello R."/>
            <person name="Artieri C.G."/>
            <person name="Barbash D.A."/>
            <person name="Barker D."/>
            <person name="Barsanti P."/>
            <person name="Batterham P."/>
            <person name="Batzoglou S."/>
            <person name="Begun D."/>
            <person name="Bhutkar A."/>
            <person name="Blanco E."/>
            <person name="Bosak S.A."/>
            <person name="Bradley R.K."/>
            <person name="Brand A.D."/>
            <person name="Brent M.R."/>
            <person name="Brooks A.N."/>
            <person name="Brown R.H."/>
            <person name="Butlin R.K."/>
            <person name="Caggese C."/>
            <person name="Calvi B.R."/>
            <person name="Bernardo de Carvalho A."/>
            <person name="Caspi A."/>
            <person name="Castrezana S."/>
            <person name="Celniker S.E."/>
            <person name="Chang J.L."/>
            <person name="Chapple C."/>
            <person name="Chatterji S."/>
            <person name="Chinwalla A."/>
            <person name="Civetta A."/>
            <person name="Clifton S.W."/>
            <person name="Comeron J.M."/>
            <person name="Costello J.C."/>
            <person name="Coyne J.A."/>
            <person name="Daub J."/>
            <person name="David R.G."/>
            <person name="Delcher A.L."/>
            <person name="Delehaunty K."/>
            <person name="Do C.B."/>
            <person name="Ebling H."/>
            <person name="Edwards K."/>
            <person name="Eickbush T."/>
            <person name="Evans J.D."/>
            <person name="Filipski A."/>
            <person name="Findeiss S."/>
            <person name="Freyhult E."/>
            <person name="Fulton L."/>
            <person name="Fulton R."/>
            <person name="Garcia A.C."/>
            <person name="Gardiner A."/>
            <person name="Garfield D.A."/>
            <person name="Garvin B.E."/>
            <person name="Gibson G."/>
            <person name="Gilbert D."/>
            <person name="Gnerre S."/>
            <person name="Godfrey J."/>
            <person name="Good R."/>
            <person name="Gotea V."/>
            <person name="Gravely B."/>
            <person name="Greenberg A.J."/>
            <person name="Griffiths-Jones S."/>
            <person name="Gross S."/>
            <person name="Guigo R."/>
            <person name="Gustafson E.A."/>
            <person name="Haerty W."/>
            <person name="Hahn M.W."/>
            <person name="Halligan D.L."/>
            <person name="Halpern A.L."/>
            <person name="Halter G.M."/>
            <person name="Han M.V."/>
            <person name="Heger A."/>
            <person name="Hillier L."/>
            <person name="Hinrichs A.S."/>
            <person name="Holmes I."/>
            <person name="Hoskins R.A."/>
            <person name="Hubisz M.J."/>
            <person name="Hultmark D."/>
            <person name="Huntley M.A."/>
            <person name="Jaffe D.B."/>
            <person name="Jagadeeshan S."/>
            <person name="Jeck W.R."/>
            <person name="Johnson J."/>
            <person name="Jones C.D."/>
            <person name="Jordan W.C."/>
            <person name="Karpen G.H."/>
            <person name="Kataoka E."/>
            <person name="Keightley P.D."/>
            <person name="Kheradpour P."/>
            <person name="Kirkness E.F."/>
            <person name="Koerich L.B."/>
            <person name="Kristiansen K."/>
            <person name="Kudrna D."/>
            <person name="Kulathinal R.J."/>
            <person name="Kumar S."/>
            <person name="Kwok R."/>
            <person name="Lander E."/>
            <person name="Langley C.H."/>
            <person name="Lapoint R."/>
            <person name="Lazzaro B.P."/>
            <person name="Lee S.J."/>
            <person name="Levesque L."/>
            <person name="Li R."/>
            <person name="Lin C.F."/>
            <person name="Lin M.F."/>
            <person name="Lindblad-Toh K."/>
            <person name="Llopart A."/>
            <person name="Long M."/>
            <person name="Low L."/>
            <person name="Lozovsky E."/>
            <person name="Lu J."/>
            <person name="Luo M."/>
            <person name="Machado C.A."/>
            <person name="Makalowski W."/>
            <person name="Marzo M."/>
            <person name="Matsuda M."/>
            <person name="Matzkin L."/>
            <person name="McAllister B."/>
            <person name="McBride C.S."/>
            <person name="McKernan B."/>
            <person name="McKernan K."/>
            <person name="Mendez-Lago M."/>
            <person name="Minx P."/>
            <person name="Mollenhauer M.U."/>
            <person name="Montooth K."/>
            <person name="Mount S.M."/>
            <person name="Mu X."/>
            <person name="Myers E."/>
            <person name="Negre B."/>
            <person name="Newfeld S."/>
            <person name="Nielsen R."/>
            <person name="Noor M.A."/>
            <person name="O'Grady P."/>
            <person name="Pachter L."/>
            <person name="Papaceit M."/>
            <person name="Parisi M.J."/>
            <person name="Parisi M."/>
            <person name="Parts L."/>
            <person name="Pedersen J.S."/>
            <person name="Pesole G."/>
            <person name="Phillippy A.M."/>
            <person name="Ponting C.P."/>
            <person name="Pop M."/>
            <person name="Porcelli D."/>
            <person name="Powell J.R."/>
            <person name="Prohaska S."/>
            <person name="Pruitt K."/>
            <person name="Puig M."/>
            <person name="Quesneville H."/>
            <person name="Ram K.R."/>
            <person name="Rand D."/>
            <person name="Rasmussen M.D."/>
            <person name="Reed L.K."/>
            <person name="Reenan R."/>
            <person name="Reily A."/>
            <person name="Remington K.A."/>
            <person name="Rieger T.T."/>
            <person name="Ritchie M.G."/>
            <person name="Robin C."/>
            <person name="Rogers Y.H."/>
            <person name="Rohde C."/>
            <person name="Rozas J."/>
            <person name="Rubenfield M.J."/>
            <person name="Ruiz A."/>
            <person name="Russo S."/>
            <person name="Salzberg S.L."/>
            <person name="Sanchez-Gracia A."/>
            <person name="Saranga D.J."/>
            <person name="Sato H."/>
            <person name="Schaeffer S.W."/>
            <person name="Schatz M.C."/>
            <person name="Schlenke T."/>
            <person name="Schwartz R."/>
            <person name="Segarra C."/>
            <person name="Singh R.S."/>
            <person name="Sirot L."/>
            <person name="Sirota M."/>
            <person name="Sisneros N.B."/>
            <person name="Smith C.D."/>
            <person name="Smith T.F."/>
            <person name="Spieth J."/>
            <person name="Stage D.E."/>
            <person name="Stark A."/>
            <person name="Stephan W."/>
            <person name="Strausberg R.L."/>
            <person name="Strempel S."/>
            <person name="Sturgill D."/>
            <person name="Sutton G."/>
            <person name="Sutton G.G."/>
            <person name="Tao W."/>
            <person name="Teichmann S."/>
            <person name="Tobari Y.N."/>
            <person name="Tomimura Y."/>
            <person name="Tsolas J.M."/>
            <person name="Valente V.L."/>
            <person name="Venter E."/>
            <person name="Venter J.C."/>
            <person name="Vicario S."/>
            <person name="Vieira F.G."/>
            <person name="Vilella A.J."/>
            <person name="Villasante A."/>
            <person name="Walenz B."/>
            <person name="Wang J."/>
            <person name="Wasserman M."/>
            <person name="Watts T."/>
            <person name="Wilson D."/>
            <person name="Wilson R.K."/>
            <person name="Wing R.A."/>
            <person name="Wolfner M.F."/>
            <person name="Wong A."/>
            <person name="Wong G.K."/>
            <person name="Wu C.I."/>
            <person name="Wu G."/>
            <person name="Yamamoto D."/>
            <person name="Yang H.P."/>
            <person name="Yang S.P."/>
            <person name="Yorke J.A."/>
            <person name="Yoshida K."/>
            <person name="Zdobnov E."/>
            <person name="Zhang P."/>
            <person name="Zhang Y."/>
            <person name="Zimin A.V."/>
            <person name="Baldwin J."/>
            <person name="Abdouelleil A."/>
            <person name="Abdulkadir J."/>
            <person name="Abebe A."/>
            <person name="Abera B."/>
            <person name="Abreu J."/>
            <person name="Acer S.C."/>
            <person name="Aftuck L."/>
            <person name="Alexander A."/>
            <person name="An P."/>
            <person name="Anderson E."/>
            <person name="Anderson S."/>
            <person name="Arachi H."/>
            <person name="Azer M."/>
            <person name="Bachantsang P."/>
            <person name="Barry A."/>
            <person name="Bayul T."/>
            <person name="Berlin A."/>
            <person name="Bessette D."/>
            <person name="Bloom T."/>
            <person name="Blye J."/>
            <person name="Boguslavskiy L."/>
            <person name="Bonnet C."/>
            <person name="Boukhgalter B."/>
            <person name="Bourzgui I."/>
            <person name="Brown A."/>
            <person name="Cahill P."/>
            <person name="Channer S."/>
            <person name="Cheshatsang Y."/>
            <person name="Chuda L."/>
            <person name="Citroen M."/>
            <person name="Collymore A."/>
            <person name="Cooke P."/>
            <person name="Costello M."/>
            <person name="D'Aco K."/>
            <person name="Daza R."/>
            <person name="De Haan G."/>
            <person name="DeGray S."/>
            <person name="DeMaso C."/>
            <person name="Dhargay N."/>
            <person name="Dooley K."/>
            <person name="Dooley E."/>
            <person name="Doricent M."/>
            <person name="Dorje P."/>
            <person name="Dorjee K."/>
            <person name="Dupes A."/>
            <person name="Elong R."/>
            <person name="Falk J."/>
            <person name="Farina A."/>
            <person name="Faro S."/>
            <person name="Ferguson D."/>
            <person name="Fisher S."/>
            <person name="Foley C.D."/>
            <person name="Franke A."/>
            <person name="Friedrich D."/>
            <person name="Gadbois L."/>
            <person name="Gearin G."/>
            <person name="Gearin C.R."/>
            <person name="Giannoukos G."/>
            <person name="Goode T."/>
            <person name="Graham J."/>
            <person name="Grandbois E."/>
            <person name="Grewal S."/>
            <person name="Gyaltsen K."/>
            <person name="Hafez N."/>
            <person name="Hagos B."/>
            <person name="Hall J."/>
            <person name="Henson C."/>
            <person name="Hollinger A."/>
            <person name="Honan T."/>
            <person name="Huard M.D."/>
            <person name="Hughes L."/>
            <person name="Hurhula B."/>
            <person name="Husby M.E."/>
            <person name="Kamat A."/>
            <person name="Kanga B."/>
            <person name="Kashin S."/>
            <person name="Khazanovich D."/>
            <person name="Kisner P."/>
            <person name="Lance K."/>
            <person name="Lara M."/>
            <person name="Lee W."/>
            <person name="Lennon N."/>
            <person name="Letendre F."/>
            <person name="LeVine R."/>
            <person name="Lipovsky A."/>
            <person name="Liu X."/>
            <person name="Liu J."/>
            <person name="Liu S."/>
            <person name="Lokyitsang T."/>
            <person name="Lokyitsang Y."/>
            <person name="Lubonja R."/>
            <person name="Lui A."/>
            <person name="MacDonald P."/>
            <person name="Magnisalis V."/>
            <person name="Maru K."/>
            <person name="Matthews C."/>
            <person name="McCusker W."/>
            <person name="McDonough S."/>
            <person name="Mehta T."/>
            <person name="Meldrim J."/>
            <person name="Meneus L."/>
            <person name="Mihai O."/>
            <person name="Mihalev A."/>
            <person name="Mihova T."/>
            <person name="Mittelman R."/>
            <person name="Mlenga V."/>
            <person name="Montmayeur A."/>
            <person name="Mulrain L."/>
            <person name="Navidi A."/>
            <person name="Naylor J."/>
            <person name="Negash T."/>
            <person name="Nguyen T."/>
            <person name="Nguyen N."/>
            <person name="Nicol R."/>
            <person name="Norbu C."/>
            <person name="Norbu N."/>
            <person name="Novod N."/>
            <person name="O'Neill B."/>
            <person name="Osman S."/>
            <person name="Markiewicz E."/>
            <person name="Oyono O.L."/>
            <person name="Patti C."/>
            <person name="Phunkhang P."/>
            <person name="Pierre F."/>
            <person name="Priest M."/>
            <person name="Raghuraman S."/>
            <person name="Rege F."/>
            <person name="Reyes R."/>
            <person name="Rise C."/>
            <person name="Rogov P."/>
            <person name="Ross K."/>
            <person name="Ryan E."/>
            <person name="Settipalli S."/>
            <person name="Shea T."/>
            <person name="Sherpa N."/>
            <person name="Shi L."/>
            <person name="Shih D."/>
            <person name="Sparrow T."/>
            <person name="Spaulding J."/>
            <person name="Stalker J."/>
            <person name="Stange-Thomann N."/>
            <person name="Stavropoulos S."/>
            <person name="Stone C."/>
            <person name="Strader C."/>
            <person name="Tesfaye S."/>
            <person name="Thomson T."/>
            <person name="Thoulutsang Y."/>
            <person name="Thoulutsang D."/>
            <person name="Topham K."/>
            <person name="Topping I."/>
            <person name="Tsamla T."/>
            <person name="Vassiliev H."/>
            <person name="Vo A."/>
            <person name="Wangchuk T."/>
            <person name="Wangdi T."/>
            <person name="Weiand M."/>
            <person name="Wilkinson J."/>
            <person name="Wilson A."/>
            <person name="Yadav S."/>
            <person name="Young G."/>
            <person name="Yu Q."/>
            <person name="Zembek L."/>
            <person name="Zhong D."/>
            <person name="Zimmer A."/>
            <person name="Zwirko Z."/>
            <person name="Jaffe D.B."/>
            <person name="Alvarez P."/>
            <person name="Brockman W."/>
            <person name="Butler J."/>
            <person name="Chin C."/>
            <person name="Gnerre S."/>
            <person name="Grabherr M."/>
            <person name="Kleber M."/>
            <person name="Mauceli E."/>
            <person name="MacCallum I."/>
        </authorList>
    </citation>
    <scope>NUCLEOTIDE SEQUENCE [LARGE SCALE GENOMIC DNA]</scope>
    <source>
        <strain evidence="2">MSH-3 / Tucson 14011-0111.49</strain>
    </source>
</reference>
<accession>B4GZU6</accession>
<dbReference type="Gene3D" id="3.80.10.10">
    <property type="entry name" value="Ribonuclease Inhibitor"/>
    <property type="match status" value="1"/>
</dbReference>
<evidence type="ECO:0000313" key="1">
    <source>
        <dbReference type="EMBL" id="EDW29523.1"/>
    </source>
</evidence>
<keyword evidence="2" id="KW-1185">Reference proteome</keyword>